<dbReference type="PANTHER" id="PTHR30504">
    <property type="entry name" value="GLUCANS BIOSYNTHESIS PROTEIN"/>
    <property type="match status" value="1"/>
</dbReference>
<sequence length="513" mass="57837">MRRRHFIATLAGTAAAGALARPAAPARADSAGFTFDTVKDQAVQLAKQPYDGSSPPLPDSLKSLDYQHFRMIDYRTDQALWRDGGLFQIQMFHRGFQYDRKVTIHTIESGEVREVEYSPSMFDFGPNKFQTNFDQSMGFAGFRLHFPLNRPDYFDEFAVFQGASYFRLIGRGEQYGLSGRGLAIDTASPQGEEFPAFTKFWLERPSPEATTLVIYALLDSKSTTGAYRFEISPDTETRLHVEAVLYPRLDIKKLGMAPLTSMYLHGKIANRPFSDLRPEVHDSDGLALHTGTGEWVWRPLMNPKALRVSAFSDQAPKGFGLMQRETDFHQYEDVIEHYQRRPSLWIEPEGDWGKGWVELVEIPSDEEINDNMAAYWVPETPVKAGVPVAFAYRATTLPGATPMPPIGRTVGTRTGPVVPVDAAKDDHKAPLRFWLDFTGADIPSLSDRLPVEAIVTVSTGKVDDVVCQKLEETVWRAAFTFTPDGRKDAEMRAFLKLRDKSLTETWTFRWTAE</sequence>
<dbReference type="InterPro" id="IPR011013">
    <property type="entry name" value="Gal_mutarotase_sf_dom"/>
</dbReference>
<comment type="subcellular location">
    <subcellularLocation>
        <location evidence="1">Periplasm</location>
    </subcellularLocation>
</comment>
<dbReference type="InterPro" id="IPR014756">
    <property type="entry name" value="Ig_E-set"/>
</dbReference>
<evidence type="ECO:0000256" key="3">
    <source>
        <dbReference type="ARBA" id="ARBA00009284"/>
    </source>
</evidence>
<evidence type="ECO:0000313" key="9">
    <source>
        <dbReference type="EMBL" id="GGF33933.1"/>
    </source>
</evidence>
<evidence type="ECO:0000256" key="1">
    <source>
        <dbReference type="ARBA" id="ARBA00004418"/>
    </source>
</evidence>
<evidence type="ECO:0000256" key="7">
    <source>
        <dbReference type="SAM" id="SignalP"/>
    </source>
</evidence>
<organism evidence="9 10">
    <name type="scientific">Aliidongia dinghuensis</name>
    <dbReference type="NCBI Taxonomy" id="1867774"/>
    <lineage>
        <taxon>Bacteria</taxon>
        <taxon>Pseudomonadati</taxon>
        <taxon>Pseudomonadota</taxon>
        <taxon>Alphaproteobacteria</taxon>
        <taxon>Rhodospirillales</taxon>
        <taxon>Dongiaceae</taxon>
        <taxon>Aliidongia</taxon>
    </lineage>
</organism>
<dbReference type="AlphaFoldDB" id="A0A8J2YWW5"/>
<dbReference type="InterPro" id="IPR006311">
    <property type="entry name" value="TAT_signal"/>
</dbReference>
<keyword evidence="10" id="KW-1185">Reference proteome</keyword>
<dbReference type="GO" id="GO:0030288">
    <property type="term" value="C:outer membrane-bounded periplasmic space"/>
    <property type="evidence" value="ECO:0007669"/>
    <property type="project" value="TreeGrafter"/>
</dbReference>
<evidence type="ECO:0000256" key="4">
    <source>
        <dbReference type="ARBA" id="ARBA00015376"/>
    </source>
</evidence>
<protein>
    <recommendedName>
        <fullName evidence="4">Glucans biosynthesis protein G</fullName>
    </recommendedName>
</protein>
<comment type="similarity">
    <text evidence="3">Belongs to the OpgD/OpgG family.</text>
</comment>
<evidence type="ECO:0000313" key="10">
    <source>
        <dbReference type="Proteomes" id="UP000646365"/>
    </source>
</evidence>
<reference evidence="9" key="1">
    <citation type="journal article" date="2014" name="Int. J. Syst. Evol. Microbiol.">
        <title>Complete genome sequence of Corynebacterium casei LMG S-19264T (=DSM 44701T), isolated from a smear-ripened cheese.</title>
        <authorList>
            <consortium name="US DOE Joint Genome Institute (JGI-PGF)"/>
            <person name="Walter F."/>
            <person name="Albersmeier A."/>
            <person name="Kalinowski J."/>
            <person name="Ruckert C."/>
        </authorList>
    </citation>
    <scope>NUCLEOTIDE SEQUENCE</scope>
    <source>
        <strain evidence="9">CGMCC 1.15725</strain>
    </source>
</reference>
<evidence type="ECO:0000259" key="8">
    <source>
        <dbReference type="Pfam" id="PF04349"/>
    </source>
</evidence>
<dbReference type="Gene3D" id="2.60.40.10">
    <property type="entry name" value="Immunoglobulins"/>
    <property type="match status" value="1"/>
</dbReference>
<dbReference type="InterPro" id="IPR014718">
    <property type="entry name" value="GH-type_carb-bd"/>
</dbReference>
<accession>A0A8J2YWW5</accession>
<keyword evidence="6" id="KW-0574">Periplasm</keyword>
<comment type="pathway">
    <text evidence="2">Glycan metabolism; osmoregulated periplasmic glucan (OPG) biosynthesis.</text>
</comment>
<dbReference type="Pfam" id="PF04349">
    <property type="entry name" value="MdoG"/>
    <property type="match status" value="1"/>
</dbReference>
<dbReference type="GO" id="GO:0051274">
    <property type="term" value="P:beta-glucan biosynthetic process"/>
    <property type="evidence" value="ECO:0007669"/>
    <property type="project" value="TreeGrafter"/>
</dbReference>
<evidence type="ECO:0000256" key="2">
    <source>
        <dbReference type="ARBA" id="ARBA00005001"/>
    </source>
</evidence>
<dbReference type="PROSITE" id="PS51318">
    <property type="entry name" value="TAT"/>
    <property type="match status" value="1"/>
</dbReference>
<evidence type="ECO:0000256" key="5">
    <source>
        <dbReference type="ARBA" id="ARBA00022729"/>
    </source>
</evidence>
<name>A0A8J2YWW5_9PROT</name>
<dbReference type="Gene3D" id="2.70.98.10">
    <property type="match status" value="1"/>
</dbReference>
<dbReference type="PIRSF" id="PIRSF006281">
    <property type="entry name" value="MdoG"/>
    <property type="match status" value="1"/>
</dbReference>
<dbReference type="InterPro" id="IPR007444">
    <property type="entry name" value="Glucan_biosyn_MdoG_C"/>
</dbReference>
<evidence type="ECO:0000256" key="6">
    <source>
        <dbReference type="ARBA" id="ARBA00022764"/>
    </source>
</evidence>
<reference evidence="9" key="2">
    <citation type="submission" date="2020-09" db="EMBL/GenBank/DDBJ databases">
        <authorList>
            <person name="Sun Q."/>
            <person name="Zhou Y."/>
        </authorList>
    </citation>
    <scope>NUCLEOTIDE SEQUENCE</scope>
    <source>
        <strain evidence="9">CGMCC 1.15725</strain>
    </source>
</reference>
<dbReference type="SUPFAM" id="SSF74650">
    <property type="entry name" value="Galactose mutarotase-like"/>
    <property type="match status" value="1"/>
</dbReference>
<dbReference type="Proteomes" id="UP000646365">
    <property type="component" value="Unassembled WGS sequence"/>
</dbReference>
<dbReference type="UniPathway" id="UPA00637"/>
<comment type="caution">
    <text evidence="9">The sequence shown here is derived from an EMBL/GenBank/DDBJ whole genome shotgun (WGS) entry which is preliminary data.</text>
</comment>
<dbReference type="EMBL" id="BMJQ01000012">
    <property type="protein sequence ID" value="GGF33933.1"/>
    <property type="molecule type" value="Genomic_DNA"/>
</dbReference>
<keyword evidence="5 7" id="KW-0732">Signal</keyword>
<dbReference type="InterPro" id="IPR014438">
    <property type="entry name" value="Glucan_biosyn_MdoG/MdoD"/>
</dbReference>
<dbReference type="FunFam" id="2.70.98.10:FF:000001">
    <property type="entry name" value="Glucans biosynthesis protein G"/>
    <property type="match status" value="1"/>
</dbReference>
<feature type="domain" description="Glucan biosynthesis periplasmic MdoG C-terminal" evidence="8">
    <location>
        <begin position="33"/>
        <end position="510"/>
    </location>
</feature>
<proteinExistence type="inferred from homology"/>
<dbReference type="InterPro" id="IPR013783">
    <property type="entry name" value="Ig-like_fold"/>
</dbReference>
<dbReference type="SUPFAM" id="SSF81296">
    <property type="entry name" value="E set domains"/>
    <property type="match status" value="1"/>
</dbReference>
<dbReference type="PANTHER" id="PTHR30504:SF4">
    <property type="entry name" value="GLUCANS BIOSYNTHESIS PROTEIN G"/>
    <property type="match status" value="1"/>
</dbReference>
<feature type="signal peptide" evidence="7">
    <location>
        <begin position="1"/>
        <end position="20"/>
    </location>
</feature>
<dbReference type="GO" id="GO:0003824">
    <property type="term" value="F:catalytic activity"/>
    <property type="evidence" value="ECO:0007669"/>
    <property type="project" value="InterPro"/>
</dbReference>
<dbReference type="GO" id="GO:0030246">
    <property type="term" value="F:carbohydrate binding"/>
    <property type="evidence" value="ECO:0007669"/>
    <property type="project" value="InterPro"/>
</dbReference>
<feature type="chain" id="PRO_5035221769" description="Glucans biosynthesis protein G" evidence="7">
    <location>
        <begin position="21"/>
        <end position="513"/>
    </location>
</feature>
<gene>
    <name evidence="9" type="primary">opgG</name>
    <name evidence="9" type="ORF">GCM10011611_45230</name>
</gene>